<sequence>MNVEIITIGDELLIGQVIDTNSAFMAVQLNKIGMDVRYKTTVGDNEQDILDAFDRAFSRASIVLVTGGIGPTKDDITKNTLCKYFDTHLVFDEKTLKTIEEVVNGWSKTLNKLTLEQAYVPEKAIVIQNQMGTAPLTWFEKDGKVLVSMPGVPYEMKWAMSNEIIPRLQERFMLSDAIEHQTFWVKNFTESLLAIRLETFENELPAHIRLAYLPTSGLIRLRLTGKGADKTVLAQEMAGQKTQLKSLLTENIISEEDETLEKILDKLLKEKNLTLSLAESCTGGKLASLFTAIPGCSTYFKGGVVSYSNDAKAAILGVNPWDINQSGAVSKEVVEQMVLGAQHVFHSDCAIAVSGIAGPDGGTPEKPVGTVWIAVAYKDTIESKCFHFSKDRENNMLRACNNGMTMLLDLF</sequence>
<comment type="caution">
    <text evidence="3">The sequence shown here is derived from an EMBL/GenBank/DDBJ whole genome shotgun (WGS) entry which is preliminary data.</text>
</comment>
<keyword evidence="3" id="KW-0378">Hydrolase</keyword>
<proteinExistence type="inferred from homology"/>
<dbReference type="SUPFAM" id="SSF142433">
    <property type="entry name" value="CinA-like"/>
    <property type="match status" value="1"/>
</dbReference>
<dbReference type="InterPro" id="IPR050101">
    <property type="entry name" value="CinA"/>
</dbReference>
<dbReference type="Gene3D" id="3.90.950.20">
    <property type="entry name" value="CinA-like"/>
    <property type="match status" value="1"/>
</dbReference>
<reference evidence="3 4" key="1">
    <citation type="submission" date="2019-03" db="EMBL/GenBank/DDBJ databases">
        <title>Single cell metagenomics reveals metabolic interactions within the superorganism composed of flagellate Streblomastix strix and complex community of Bacteroidetes bacteria on its surface.</title>
        <authorList>
            <person name="Treitli S.C."/>
            <person name="Kolisko M."/>
            <person name="Husnik F."/>
            <person name="Keeling P."/>
            <person name="Hampl V."/>
        </authorList>
    </citation>
    <scope>NUCLEOTIDE SEQUENCE [LARGE SCALE GENOMIC DNA]</scope>
    <source>
        <strain evidence="3">St1</strain>
    </source>
</reference>
<dbReference type="InterPro" id="IPR036425">
    <property type="entry name" value="MoaB/Mog-like_dom_sf"/>
</dbReference>
<dbReference type="NCBIfam" id="TIGR00199">
    <property type="entry name" value="PncC_domain"/>
    <property type="match status" value="1"/>
</dbReference>
<dbReference type="SUPFAM" id="SSF53218">
    <property type="entry name" value="Molybdenum cofactor biosynthesis proteins"/>
    <property type="match status" value="1"/>
</dbReference>
<feature type="domain" description="MoaB/Mog" evidence="2">
    <location>
        <begin position="4"/>
        <end position="171"/>
    </location>
</feature>
<dbReference type="Pfam" id="PF00994">
    <property type="entry name" value="MoCF_biosynth"/>
    <property type="match status" value="1"/>
</dbReference>
<dbReference type="Proteomes" id="UP000324575">
    <property type="component" value="Unassembled WGS sequence"/>
</dbReference>
<gene>
    <name evidence="3" type="ORF">EZS26_002841</name>
</gene>
<protein>
    <recommendedName>
        <fullName evidence="1">CinA-like protein</fullName>
    </recommendedName>
</protein>
<dbReference type="InterPro" id="IPR036653">
    <property type="entry name" value="CinA-like_C"/>
</dbReference>
<organism evidence="3 4">
    <name type="scientific">Candidatus Ordinivivax streblomastigis</name>
    <dbReference type="NCBI Taxonomy" id="2540710"/>
    <lineage>
        <taxon>Bacteria</taxon>
        <taxon>Pseudomonadati</taxon>
        <taxon>Bacteroidota</taxon>
        <taxon>Bacteroidia</taxon>
        <taxon>Bacteroidales</taxon>
        <taxon>Candidatus Ordinivivax</taxon>
    </lineage>
</organism>
<dbReference type="GO" id="GO:0016787">
    <property type="term" value="F:hydrolase activity"/>
    <property type="evidence" value="ECO:0007669"/>
    <property type="project" value="UniProtKB-KW"/>
</dbReference>
<dbReference type="SMART" id="SM00852">
    <property type="entry name" value="MoCF_biosynth"/>
    <property type="match status" value="1"/>
</dbReference>
<evidence type="ECO:0000313" key="4">
    <source>
        <dbReference type="Proteomes" id="UP000324575"/>
    </source>
</evidence>
<dbReference type="NCBIfam" id="TIGR00200">
    <property type="entry name" value="cinA_nterm"/>
    <property type="match status" value="1"/>
</dbReference>
<dbReference type="Gene3D" id="3.40.980.10">
    <property type="entry name" value="MoaB/Mog-like domain"/>
    <property type="match status" value="1"/>
</dbReference>
<name>A0A5M8NYN2_9BACT</name>
<comment type="similarity">
    <text evidence="1">Belongs to the CinA family.</text>
</comment>
<dbReference type="EMBL" id="SNRX01000034">
    <property type="protein sequence ID" value="KAA6300989.1"/>
    <property type="molecule type" value="Genomic_DNA"/>
</dbReference>
<dbReference type="InterPro" id="IPR008136">
    <property type="entry name" value="CinA_C"/>
</dbReference>
<dbReference type="InterPro" id="IPR008135">
    <property type="entry name" value="Competence-induced_CinA"/>
</dbReference>
<dbReference type="AlphaFoldDB" id="A0A5M8NYN2"/>
<evidence type="ECO:0000259" key="2">
    <source>
        <dbReference type="SMART" id="SM00852"/>
    </source>
</evidence>
<evidence type="ECO:0000313" key="3">
    <source>
        <dbReference type="EMBL" id="KAA6300989.1"/>
    </source>
</evidence>
<dbReference type="HAMAP" id="MF_00226_B">
    <property type="entry name" value="CinA_B"/>
    <property type="match status" value="1"/>
</dbReference>
<evidence type="ECO:0000256" key="1">
    <source>
        <dbReference type="HAMAP-Rule" id="MF_00226"/>
    </source>
</evidence>
<dbReference type="PANTHER" id="PTHR13939:SF0">
    <property type="entry name" value="NMN AMIDOHYDROLASE-LIKE PROTEIN YFAY"/>
    <property type="match status" value="1"/>
</dbReference>
<dbReference type="PANTHER" id="PTHR13939">
    <property type="entry name" value="NICOTINAMIDE-NUCLEOTIDE AMIDOHYDROLASE PNCC"/>
    <property type="match status" value="1"/>
</dbReference>
<accession>A0A5M8NYN2</accession>
<dbReference type="PIRSF" id="PIRSF006728">
    <property type="entry name" value="CinA"/>
    <property type="match status" value="1"/>
</dbReference>
<dbReference type="InterPro" id="IPR001453">
    <property type="entry name" value="MoaB/Mog_dom"/>
</dbReference>
<dbReference type="CDD" id="cd00885">
    <property type="entry name" value="cinA"/>
    <property type="match status" value="1"/>
</dbReference>
<dbReference type="NCBIfam" id="NF001813">
    <property type="entry name" value="PRK00549.1"/>
    <property type="match status" value="1"/>
</dbReference>
<dbReference type="Pfam" id="PF02464">
    <property type="entry name" value="CinA"/>
    <property type="match status" value="1"/>
</dbReference>
<dbReference type="NCBIfam" id="TIGR00177">
    <property type="entry name" value="molyb_syn"/>
    <property type="match status" value="1"/>
</dbReference>